<dbReference type="SMART" id="SM00062">
    <property type="entry name" value="PBPb"/>
    <property type="match status" value="1"/>
</dbReference>
<evidence type="ECO:0000256" key="4">
    <source>
        <dbReference type="RuleBase" id="RU003744"/>
    </source>
</evidence>
<gene>
    <name evidence="9" type="ORF">NZD86_21680</name>
</gene>
<dbReference type="InterPro" id="IPR001320">
    <property type="entry name" value="Iontro_rcpt_C"/>
</dbReference>
<feature type="domain" description="Solute-binding protein family 3/N-terminal" evidence="7">
    <location>
        <begin position="52"/>
        <end position="272"/>
    </location>
</feature>
<evidence type="ECO:0000313" key="10">
    <source>
        <dbReference type="Proteomes" id="UP001164803"/>
    </source>
</evidence>
<feature type="compositionally biased region" description="Low complexity" evidence="5">
    <location>
        <begin position="27"/>
        <end position="49"/>
    </location>
</feature>
<comment type="similarity">
    <text evidence="2 4">Belongs to the bacterial solute-binding protein 3 family.</text>
</comment>
<dbReference type="PANTHER" id="PTHR35936">
    <property type="entry name" value="MEMBRANE-BOUND LYTIC MUREIN TRANSGLYCOSYLASE F"/>
    <property type="match status" value="1"/>
</dbReference>
<protein>
    <submittedName>
        <fullName evidence="9">Transporter substrate-binding domain-containing protein</fullName>
    </submittedName>
</protein>
<dbReference type="PANTHER" id="PTHR35936:SF17">
    <property type="entry name" value="ARGININE-BINDING EXTRACELLULAR PROTEIN ARTP"/>
    <property type="match status" value="1"/>
</dbReference>
<dbReference type="PROSITE" id="PS51257">
    <property type="entry name" value="PROKAR_LIPOPROTEIN"/>
    <property type="match status" value="1"/>
</dbReference>
<dbReference type="PROSITE" id="PS01039">
    <property type="entry name" value="SBP_BACTERIAL_3"/>
    <property type="match status" value="1"/>
</dbReference>
<dbReference type="SMART" id="SM00079">
    <property type="entry name" value="PBPe"/>
    <property type="match status" value="1"/>
</dbReference>
<dbReference type="Pfam" id="PF00497">
    <property type="entry name" value="SBP_bac_3"/>
    <property type="match status" value="1"/>
</dbReference>
<feature type="region of interest" description="Disordered" evidence="5">
    <location>
        <begin position="27"/>
        <end position="50"/>
    </location>
</feature>
<feature type="chain" id="PRO_5045936772" evidence="6">
    <location>
        <begin position="26"/>
        <end position="273"/>
    </location>
</feature>
<dbReference type="InterPro" id="IPR001638">
    <property type="entry name" value="Solute-binding_3/MltF_N"/>
</dbReference>
<keyword evidence="3 6" id="KW-0732">Signal</keyword>
<evidence type="ECO:0000313" key="9">
    <source>
        <dbReference type="EMBL" id="WAH36752.1"/>
    </source>
</evidence>
<dbReference type="InterPro" id="IPR018313">
    <property type="entry name" value="SBP_3_CS"/>
</dbReference>
<evidence type="ECO:0000256" key="1">
    <source>
        <dbReference type="ARBA" id="ARBA00004196"/>
    </source>
</evidence>
<evidence type="ECO:0000256" key="5">
    <source>
        <dbReference type="SAM" id="MobiDB-lite"/>
    </source>
</evidence>
<name>A0ABY6Z1P1_9BACL</name>
<dbReference type="Gene3D" id="3.40.190.10">
    <property type="entry name" value="Periplasmic binding protein-like II"/>
    <property type="match status" value="2"/>
</dbReference>
<feature type="signal peptide" evidence="6">
    <location>
        <begin position="1"/>
        <end position="25"/>
    </location>
</feature>
<accession>A0ABY6Z1P1</accession>
<comment type="subcellular location">
    <subcellularLocation>
        <location evidence="1">Cell envelope</location>
    </subcellularLocation>
</comment>
<evidence type="ECO:0000259" key="7">
    <source>
        <dbReference type="SMART" id="SM00062"/>
    </source>
</evidence>
<keyword evidence="10" id="KW-1185">Reference proteome</keyword>
<dbReference type="SUPFAM" id="SSF53850">
    <property type="entry name" value="Periplasmic binding protein-like II"/>
    <property type="match status" value="1"/>
</dbReference>
<evidence type="ECO:0000256" key="2">
    <source>
        <dbReference type="ARBA" id="ARBA00010333"/>
    </source>
</evidence>
<evidence type="ECO:0000259" key="8">
    <source>
        <dbReference type="SMART" id="SM00079"/>
    </source>
</evidence>
<dbReference type="RefSeq" id="WP_268044133.1">
    <property type="nucleotide sequence ID" value="NZ_CP104064.1"/>
</dbReference>
<dbReference type="EMBL" id="CP104064">
    <property type="protein sequence ID" value="WAH36752.1"/>
    <property type="molecule type" value="Genomic_DNA"/>
</dbReference>
<proteinExistence type="inferred from homology"/>
<reference evidence="9" key="1">
    <citation type="submission" date="2022-08" db="EMBL/GenBank/DDBJ databases">
        <title>Alicyclobacillus dauci DSM2870, complete genome.</title>
        <authorList>
            <person name="Wang Q."/>
            <person name="Cai R."/>
            <person name="Wang Z."/>
        </authorList>
    </citation>
    <scope>NUCLEOTIDE SEQUENCE</scope>
    <source>
        <strain evidence="9">DSM 28700</strain>
    </source>
</reference>
<feature type="domain" description="Ionotropic glutamate receptor C-terminal" evidence="8">
    <location>
        <begin position="52"/>
        <end position="271"/>
    </location>
</feature>
<sequence length="273" mass="28780">MKHLAKLGAAATAAALIVSVTGCGASTTSNSGTANSATANGSTTGGSSSEPTLVLATSADYKPYEFHDTSSGQDKIVGFDIDVANAIAQQLHFKVKIVDMNFDGLIAALQAKRADFVIAGMTPTADRKKSVDFSDVYYQAENVVITKKGKNITSMNDLKGDKVAVQLGSIQENAAKAIPNVKLDSLDTIPTVVQEVLSNRADAAVIENTVATGYIKNNPQLQLNKIAGMTENGSAIAFPKGSQWTQKFDTAIEKMKQDGELQQMANKWFGGGQ</sequence>
<organism evidence="9 10">
    <name type="scientific">Alicyclobacillus dauci</name>
    <dbReference type="NCBI Taxonomy" id="1475485"/>
    <lineage>
        <taxon>Bacteria</taxon>
        <taxon>Bacillati</taxon>
        <taxon>Bacillota</taxon>
        <taxon>Bacilli</taxon>
        <taxon>Bacillales</taxon>
        <taxon>Alicyclobacillaceae</taxon>
        <taxon>Alicyclobacillus</taxon>
    </lineage>
</organism>
<evidence type="ECO:0000256" key="3">
    <source>
        <dbReference type="ARBA" id="ARBA00022729"/>
    </source>
</evidence>
<evidence type="ECO:0000256" key="6">
    <source>
        <dbReference type="SAM" id="SignalP"/>
    </source>
</evidence>
<dbReference type="Proteomes" id="UP001164803">
    <property type="component" value="Chromosome"/>
</dbReference>